<evidence type="ECO:0000313" key="2">
    <source>
        <dbReference type="Proteomes" id="UP000234323"/>
    </source>
</evidence>
<dbReference type="AlphaFoldDB" id="A0A2I1HN03"/>
<dbReference type="VEuPathDB" id="FungiDB:FUN_007230"/>
<protein>
    <submittedName>
        <fullName evidence="1">Uncharacterized protein</fullName>
    </submittedName>
</protein>
<gene>
    <name evidence="1" type="ORF">RhiirA4_483748</name>
</gene>
<comment type="caution">
    <text evidence="1">The sequence shown here is derived from an EMBL/GenBank/DDBJ whole genome shotgun (WGS) entry which is preliminary data.</text>
</comment>
<reference evidence="1 2" key="1">
    <citation type="submission" date="2015-10" db="EMBL/GenBank/DDBJ databases">
        <title>Genome analyses suggest a sexual origin of heterokaryosis in a supposedly ancient asexual fungus.</title>
        <authorList>
            <person name="Ropars J."/>
            <person name="Sedzielewska K."/>
            <person name="Noel J."/>
            <person name="Charron P."/>
            <person name="Farinelli L."/>
            <person name="Marton T."/>
            <person name="Kruger M."/>
            <person name="Pelin A."/>
            <person name="Brachmann A."/>
            <person name="Corradi N."/>
        </authorList>
    </citation>
    <scope>NUCLEOTIDE SEQUENCE [LARGE SCALE GENOMIC DNA]</scope>
    <source>
        <strain evidence="1 2">A4</strain>
    </source>
</reference>
<keyword evidence="2" id="KW-1185">Reference proteome</keyword>
<proteinExistence type="predicted"/>
<organism evidence="1 2">
    <name type="scientific">Rhizophagus irregularis</name>
    <dbReference type="NCBI Taxonomy" id="588596"/>
    <lineage>
        <taxon>Eukaryota</taxon>
        <taxon>Fungi</taxon>
        <taxon>Fungi incertae sedis</taxon>
        <taxon>Mucoromycota</taxon>
        <taxon>Glomeromycotina</taxon>
        <taxon>Glomeromycetes</taxon>
        <taxon>Glomerales</taxon>
        <taxon>Glomeraceae</taxon>
        <taxon>Rhizophagus</taxon>
    </lineage>
</organism>
<dbReference type="Proteomes" id="UP000234323">
    <property type="component" value="Unassembled WGS sequence"/>
</dbReference>
<accession>A0A2I1HN03</accession>
<evidence type="ECO:0000313" key="1">
    <source>
        <dbReference type="EMBL" id="PKY60249.1"/>
    </source>
</evidence>
<sequence length="173" mass="19982">MTKNFAYRKILDVLGLISLTPTTIKGIKVICTTYKSEAQAEEICKRKISNNNEVKFTKMKVINNQQANNLNGYKIKIWDVSLNVDKQMLELYLKNLGLIKNLKFNVKNLYYEMNFSSNLAKEERNLRFKYGLKIANLAKGTYIANLKDIMIQDGYNNALGKKFSFINKGNDIY</sequence>
<name>A0A2I1HN03_9GLOM</name>
<dbReference type="EMBL" id="LLXI01004091">
    <property type="protein sequence ID" value="PKY60249.1"/>
    <property type="molecule type" value="Genomic_DNA"/>
</dbReference>